<dbReference type="PANTHER" id="PTHR10151">
    <property type="entry name" value="ECTONUCLEOTIDE PYROPHOSPHATASE/PHOSPHODIESTERASE"/>
    <property type="match status" value="1"/>
</dbReference>
<comment type="caution">
    <text evidence="1">The sequence shown here is derived from an EMBL/GenBank/DDBJ whole genome shotgun (WGS) entry which is preliminary data.</text>
</comment>
<proteinExistence type="predicted"/>
<dbReference type="RefSeq" id="WP_128196513.1">
    <property type="nucleotide sequence ID" value="NZ_SACT01000001.1"/>
</dbReference>
<gene>
    <name evidence="1" type="ORF">ENE75_05870</name>
</gene>
<dbReference type="EMBL" id="SACT01000001">
    <property type="protein sequence ID" value="RVT54371.1"/>
    <property type="molecule type" value="Genomic_DNA"/>
</dbReference>
<evidence type="ECO:0000313" key="2">
    <source>
        <dbReference type="Proteomes" id="UP000288178"/>
    </source>
</evidence>
<dbReference type="InterPro" id="IPR002591">
    <property type="entry name" value="Phosphodiest/P_Trfase"/>
</dbReference>
<sequence>MTVRTLFIGLDGATFTVLNELVKPQGDTPAVMPFMGKIFAEGSRAKLRSTPNPLTPPAWVSLMTGRGPGHHGVYDFVRAEERGDQVFMTLYDARDCRVETIWSIASRQGKRVAALNFPFTAPPPPDLNGFILPGFVPWKHLRRNTYPADLYDRLKQIPGFKAQELAWDFDQEQQAGNELSDHDREEWVRYHLPREMQWFRVAEYLMSEESPDLMAVLFDGVDKLQHQAWQYLDPAVDHASMGEFHLRMRALSLSYFAQLDGFIERLVTAAGPDVQVFFASDHGFTASHEIVRINAYLAEKGYVGFKPIPEGQAGHNVSKSYFAYLDWTKTTAYCRTPSCNGITIRVKRNPGETGIEPQDYERFRNQLIRDLEELKDPDSGERIVTEIHKREDVFPGSAMGDAPDLQLVLRDFGFVSVRNILPIVQQRNYIVGTHHPEGVMMAYGPGIEKGKLLGRRHITDVASTLLYSLGLDVPSDFEGVVPANMFTAAHRESHPIRIGAATQGSHAGSTEAMDDDEKQQIMEQLQMLGYVE</sequence>
<keyword evidence="2" id="KW-1185">Reference proteome</keyword>
<dbReference type="Proteomes" id="UP000288178">
    <property type="component" value="Unassembled WGS sequence"/>
</dbReference>
<dbReference type="OrthoDB" id="3590172at2"/>
<organism evidence="1 2">
    <name type="scientific">Rubrivivax albus</name>
    <dbReference type="NCBI Taxonomy" id="2499835"/>
    <lineage>
        <taxon>Bacteria</taxon>
        <taxon>Pseudomonadati</taxon>
        <taxon>Pseudomonadota</taxon>
        <taxon>Betaproteobacteria</taxon>
        <taxon>Burkholderiales</taxon>
        <taxon>Sphaerotilaceae</taxon>
        <taxon>Rubrivivax</taxon>
    </lineage>
</organism>
<dbReference type="SUPFAM" id="SSF53649">
    <property type="entry name" value="Alkaline phosphatase-like"/>
    <property type="match status" value="1"/>
</dbReference>
<dbReference type="InterPro" id="IPR017850">
    <property type="entry name" value="Alkaline_phosphatase_core_sf"/>
</dbReference>
<evidence type="ECO:0000313" key="1">
    <source>
        <dbReference type="EMBL" id="RVT54371.1"/>
    </source>
</evidence>
<dbReference type="GO" id="GO:0016787">
    <property type="term" value="F:hydrolase activity"/>
    <property type="evidence" value="ECO:0007669"/>
    <property type="project" value="UniProtKB-ARBA"/>
</dbReference>
<dbReference type="Gene3D" id="3.40.720.10">
    <property type="entry name" value="Alkaline Phosphatase, subunit A"/>
    <property type="match status" value="2"/>
</dbReference>
<dbReference type="PANTHER" id="PTHR10151:SF120">
    <property type="entry name" value="BIS(5'-ADENOSYL)-TRIPHOSPHATASE"/>
    <property type="match status" value="1"/>
</dbReference>
<accession>A0A3S2U5U5</accession>
<dbReference type="AlphaFoldDB" id="A0A3S2U5U5"/>
<reference evidence="1 2" key="1">
    <citation type="submission" date="2019-01" db="EMBL/GenBank/DDBJ databases">
        <authorList>
            <person name="Chen W.-M."/>
        </authorList>
    </citation>
    <scope>NUCLEOTIDE SEQUENCE [LARGE SCALE GENOMIC DNA]</scope>
    <source>
        <strain evidence="1 2">ICH-3</strain>
    </source>
</reference>
<dbReference type="Pfam" id="PF01663">
    <property type="entry name" value="Phosphodiest"/>
    <property type="match status" value="1"/>
</dbReference>
<name>A0A3S2U5U5_9BURK</name>
<protein>
    <submittedName>
        <fullName evidence="1">Nucleotide pyrophosphatase</fullName>
    </submittedName>
</protein>